<name>A0AA88DWE2_FICCA</name>
<feature type="compositionally biased region" description="Polar residues" evidence="1">
    <location>
        <begin position="37"/>
        <end position="57"/>
    </location>
</feature>
<feature type="region of interest" description="Disordered" evidence="1">
    <location>
        <begin position="1"/>
        <end position="124"/>
    </location>
</feature>
<keyword evidence="3" id="KW-1185">Reference proteome</keyword>
<protein>
    <submittedName>
        <fullName evidence="2">Uncharacterized protein</fullName>
    </submittedName>
</protein>
<evidence type="ECO:0000256" key="1">
    <source>
        <dbReference type="SAM" id="MobiDB-lite"/>
    </source>
</evidence>
<dbReference type="Proteomes" id="UP001187192">
    <property type="component" value="Unassembled WGS sequence"/>
</dbReference>
<feature type="compositionally biased region" description="Basic and acidic residues" evidence="1">
    <location>
        <begin position="98"/>
        <end position="111"/>
    </location>
</feature>
<feature type="compositionally biased region" description="Basic and acidic residues" evidence="1">
    <location>
        <begin position="1"/>
        <end position="36"/>
    </location>
</feature>
<accession>A0AA88DWE2</accession>
<organism evidence="2 3">
    <name type="scientific">Ficus carica</name>
    <name type="common">Common fig</name>
    <dbReference type="NCBI Taxonomy" id="3494"/>
    <lineage>
        <taxon>Eukaryota</taxon>
        <taxon>Viridiplantae</taxon>
        <taxon>Streptophyta</taxon>
        <taxon>Embryophyta</taxon>
        <taxon>Tracheophyta</taxon>
        <taxon>Spermatophyta</taxon>
        <taxon>Magnoliopsida</taxon>
        <taxon>eudicotyledons</taxon>
        <taxon>Gunneridae</taxon>
        <taxon>Pentapetalae</taxon>
        <taxon>rosids</taxon>
        <taxon>fabids</taxon>
        <taxon>Rosales</taxon>
        <taxon>Moraceae</taxon>
        <taxon>Ficeae</taxon>
        <taxon>Ficus</taxon>
    </lineage>
</organism>
<evidence type="ECO:0000313" key="2">
    <source>
        <dbReference type="EMBL" id="GMN62335.1"/>
    </source>
</evidence>
<sequence>MEEEQEMRNGEEEEVERRRGVTSDGKRKRERERDESYQNQESTKFSSGGASTSPISTNDEKDTKMSPASKINLSETMVDCRDWRETKRGKRRGKHRKTGDGKCKFERERKGKGNRRLRKEDLHS</sequence>
<dbReference type="EMBL" id="BTGU01000127">
    <property type="protein sequence ID" value="GMN62335.1"/>
    <property type="molecule type" value="Genomic_DNA"/>
</dbReference>
<comment type="caution">
    <text evidence="2">The sequence shown here is derived from an EMBL/GenBank/DDBJ whole genome shotgun (WGS) entry which is preliminary data.</text>
</comment>
<reference evidence="2" key="1">
    <citation type="submission" date="2023-07" db="EMBL/GenBank/DDBJ databases">
        <title>draft genome sequence of fig (Ficus carica).</title>
        <authorList>
            <person name="Takahashi T."/>
            <person name="Nishimura K."/>
        </authorList>
    </citation>
    <scope>NUCLEOTIDE SEQUENCE</scope>
</reference>
<dbReference type="AlphaFoldDB" id="A0AA88DWE2"/>
<feature type="compositionally biased region" description="Basic residues" evidence="1">
    <location>
        <begin position="87"/>
        <end position="97"/>
    </location>
</feature>
<gene>
    <name evidence="2" type="ORF">TIFTF001_031423</name>
</gene>
<evidence type="ECO:0000313" key="3">
    <source>
        <dbReference type="Proteomes" id="UP001187192"/>
    </source>
</evidence>
<proteinExistence type="predicted"/>